<reference evidence="2" key="1">
    <citation type="submission" date="2022-10" db="EMBL/GenBank/DDBJ databases">
        <title>Adaptive evolution leads to modifications in subtelomeric GC content in a zoonotic Cryptosporidium species.</title>
        <authorList>
            <person name="Li J."/>
            <person name="Feng Y."/>
            <person name="Xiao L."/>
        </authorList>
    </citation>
    <scope>NUCLEOTIDE SEQUENCE</scope>
    <source>
        <strain evidence="2">33844</strain>
    </source>
</reference>
<feature type="region of interest" description="Disordered" evidence="1">
    <location>
        <begin position="366"/>
        <end position="387"/>
    </location>
</feature>
<feature type="compositionally biased region" description="Basic and acidic residues" evidence="1">
    <location>
        <begin position="305"/>
        <end position="318"/>
    </location>
</feature>
<evidence type="ECO:0000313" key="2">
    <source>
        <dbReference type="EMBL" id="KAJ1606744.1"/>
    </source>
</evidence>
<sequence length="476" mass="54171">MSYSSAISDEIADYFDEGDSNVEKQLVLSADRSGSCFFGRFSVPTHAQSMTGKIYVDYVNPVKVSYLRLFWIFFTFYFQEIDSQSIKYEKLGDSNDKLDLKQINVKIRDSNSRHCIGRQVALNNSNYAAIIDKGSHYEFRILDGLFVFDPAIKGKNESNSDIAENLKRDYIFREAAITARIQESSNKMRIKLENEIEDDQIPENDNAEGLLKKSDTSAPNLGAMKVGILDDIYDKDFGLKQQEKKRKMSAMLNKEIKDDSRIVVSALSLTTLNSGEDWDYDGDGKMSDDEGYIEKNEMDEKFEEEHNPNMMNRNHDYSNSDDDEGPDGILTEYGQTLKTMIANQQDMEADEELNLYSDEVDDDIESKSNVSSSVPVTSNISAHSDTQKKIVKSPTVVSSSINGPSRSLETEVIRKLSLAGGRMQIKPFLDAMKVKKKNKYFEEIQEIIKKVADTHTEYHSNTKISYITLKSNYRQR</sequence>
<dbReference type="OrthoDB" id="343414at2759"/>
<organism evidence="2">
    <name type="scientific">Cryptosporidium canis</name>
    <dbReference type="NCBI Taxonomy" id="195482"/>
    <lineage>
        <taxon>Eukaryota</taxon>
        <taxon>Sar</taxon>
        <taxon>Alveolata</taxon>
        <taxon>Apicomplexa</taxon>
        <taxon>Conoidasida</taxon>
        <taxon>Coccidia</taxon>
        <taxon>Eucoccidiorida</taxon>
        <taxon>Eimeriorina</taxon>
        <taxon>Cryptosporidiidae</taxon>
        <taxon>Cryptosporidium</taxon>
    </lineage>
</organism>
<dbReference type="Proteomes" id="UP001067231">
    <property type="component" value="Unassembled WGS sequence"/>
</dbReference>
<protein>
    <submittedName>
        <fullName evidence="2">Apicomplexan conserved protein</fullName>
    </submittedName>
</protein>
<dbReference type="EMBL" id="JAPCXC010000071">
    <property type="protein sequence ID" value="KAJ1606744.1"/>
    <property type="molecule type" value="Genomic_DNA"/>
</dbReference>
<evidence type="ECO:0000256" key="1">
    <source>
        <dbReference type="SAM" id="MobiDB-lite"/>
    </source>
</evidence>
<dbReference type="AlphaFoldDB" id="A0A9D5DFH2"/>
<name>A0A9D5DFH2_9CRYT</name>
<proteinExistence type="predicted"/>
<gene>
    <name evidence="2" type="ORF">OJ253_2629</name>
</gene>
<feature type="region of interest" description="Disordered" evidence="1">
    <location>
        <begin position="305"/>
        <end position="324"/>
    </location>
</feature>
<accession>A0A9D5DFH2</accession>
<comment type="caution">
    <text evidence="2">The sequence shown here is derived from an EMBL/GenBank/DDBJ whole genome shotgun (WGS) entry which is preliminary data.</text>
</comment>
<feature type="compositionally biased region" description="Low complexity" evidence="1">
    <location>
        <begin position="367"/>
        <end position="381"/>
    </location>
</feature>